<dbReference type="Gene3D" id="1.20.1720.10">
    <property type="entry name" value="Multidrug resistance protein D"/>
    <property type="match status" value="1"/>
</dbReference>
<feature type="transmembrane region" description="Helical" evidence="5">
    <location>
        <begin position="80"/>
        <end position="101"/>
    </location>
</feature>
<evidence type="ECO:0000259" key="6">
    <source>
        <dbReference type="PROSITE" id="PS50850"/>
    </source>
</evidence>
<dbReference type="Proteomes" id="UP000756132">
    <property type="component" value="Chromosome 12"/>
</dbReference>
<feature type="transmembrane region" description="Helical" evidence="5">
    <location>
        <begin position="424"/>
        <end position="445"/>
    </location>
</feature>
<protein>
    <submittedName>
        <fullName evidence="7">Efflux pump aflT</fullName>
    </submittedName>
</protein>
<evidence type="ECO:0000313" key="8">
    <source>
        <dbReference type="Proteomes" id="UP000756132"/>
    </source>
</evidence>
<proteinExistence type="predicted"/>
<dbReference type="FunFam" id="1.20.1250.20:FF:000196">
    <property type="entry name" value="MFS toxin efflux pump (AflT)"/>
    <property type="match status" value="1"/>
</dbReference>
<name>A0A9Q8PLC3_PASFU</name>
<dbReference type="Gene3D" id="1.20.1250.20">
    <property type="entry name" value="MFS general substrate transporter like domains"/>
    <property type="match status" value="1"/>
</dbReference>
<reference evidence="7" key="1">
    <citation type="submission" date="2021-12" db="EMBL/GenBank/DDBJ databases">
        <authorList>
            <person name="Zaccaron A."/>
            <person name="Stergiopoulos I."/>
        </authorList>
    </citation>
    <scope>NUCLEOTIDE SEQUENCE</scope>
    <source>
        <strain evidence="7">Race5_Kim</strain>
    </source>
</reference>
<dbReference type="PANTHER" id="PTHR23501">
    <property type="entry name" value="MAJOR FACILITATOR SUPERFAMILY"/>
    <property type="match status" value="1"/>
</dbReference>
<dbReference type="InterPro" id="IPR011701">
    <property type="entry name" value="MFS"/>
</dbReference>
<dbReference type="EMBL" id="CP090174">
    <property type="protein sequence ID" value="UJO24630.1"/>
    <property type="molecule type" value="Genomic_DNA"/>
</dbReference>
<feature type="transmembrane region" description="Helical" evidence="5">
    <location>
        <begin position="222"/>
        <end position="243"/>
    </location>
</feature>
<sequence length="459" mass="48964">MTTCGFQLFFGKVYSSYSHKWVFLYAFALFKIGPLLCGAANSSAMFIIGRAIAGAGGAGILSGAFIIISEAVSLERRANFSALIWAMYGLASCSGPLVGGVFTERVTWRWCFYLNLPVGALTAVVVIFFLESYRPSTSVRSLSLRKKLLDLDPLGSTLFISAVICLLLALQYAGTTWAWDSGRIVALLMLFGFLLILFGFLQASLGDNATWPKQVATQRSMFFGSIFSFCMGASYLIFAFYIPYYLQGIKNLNPLLAGVGVLPLILGQVGANLLGGVLVTRIGYYVPFMWLSVVFMAVGSGLLTTLTRDSSLGKWVGYQIIDGVGIGFGWQQGALAAQTVLDAVDVPVGTAIAVFMLLFGGAVFVSVANSVFTNSLVRELTAARIVGIDPATVVHLGATQLRQMVSGAELEAVLDGYMAALTDVYRVALILACISAVGVVGMEWIDVRKKGVKVAGGAA</sequence>
<comment type="subcellular location">
    <subcellularLocation>
        <location evidence="1">Membrane</location>
        <topology evidence="1">Multi-pass membrane protein</topology>
    </subcellularLocation>
</comment>
<feature type="transmembrane region" description="Helical" evidence="5">
    <location>
        <begin position="151"/>
        <end position="172"/>
    </location>
</feature>
<dbReference type="GO" id="GO:0022857">
    <property type="term" value="F:transmembrane transporter activity"/>
    <property type="evidence" value="ECO:0007669"/>
    <property type="project" value="InterPro"/>
</dbReference>
<keyword evidence="4 5" id="KW-0472">Membrane</keyword>
<feature type="transmembrane region" description="Helical" evidence="5">
    <location>
        <begin position="184"/>
        <end position="201"/>
    </location>
</feature>
<dbReference type="Pfam" id="PF07690">
    <property type="entry name" value="MFS_1"/>
    <property type="match status" value="1"/>
</dbReference>
<dbReference type="GeneID" id="71993535"/>
<evidence type="ECO:0000256" key="4">
    <source>
        <dbReference type="ARBA" id="ARBA00023136"/>
    </source>
</evidence>
<organism evidence="7 8">
    <name type="scientific">Passalora fulva</name>
    <name type="common">Tomato leaf mold</name>
    <name type="synonym">Cladosporium fulvum</name>
    <dbReference type="NCBI Taxonomy" id="5499"/>
    <lineage>
        <taxon>Eukaryota</taxon>
        <taxon>Fungi</taxon>
        <taxon>Dikarya</taxon>
        <taxon>Ascomycota</taxon>
        <taxon>Pezizomycotina</taxon>
        <taxon>Dothideomycetes</taxon>
        <taxon>Dothideomycetidae</taxon>
        <taxon>Mycosphaerellales</taxon>
        <taxon>Mycosphaerellaceae</taxon>
        <taxon>Fulvia</taxon>
    </lineage>
</organism>
<dbReference type="GO" id="GO:0005886">
    <property type="term" value="C:plasma membrane"/>
    <property type="evidence" value="ECO:0007669"/>
    <property type="project" value="TreeGrafter"/>
</dbReference>
<dbReference type="RefSeq" id="XP_047768996.1">
    <property type="nucleotide sequence ID" value="XM_047912805.1"/>
</dbReference>
<feature type="transmembrane region" description="Helical" evidence="5">
    <location>
        <begin position="47"/>
        <end position="68"/>
    </location>
</feature>
<feature type="transmembrane region" description="Helical" evidence="5">
    <location>
        <begin position="348"/>
        <end position="368"/>
    </location>
</feature>
<evidence type="ECO:0000256" key="3">
    <source>
        <dbReference type="ARBA" id="ARBA00022989"/>
    </source>
</evidence>
<dbReference type="SUPFAM" id="SSF103473">
    <property type="entry name" value="MFS general substrate transporter"/>
    <property type="match status" value="1"/>
</dbReference>
<evidence type="ECO:0000256" key="2">
    <source>
        <dbReference type="ARBA" id="ARBA00022692"/>
    </source>
</evidence>
<feature type="transmembrane region" description="Helical" evidence="5">
    <location>
        <begin position="255"/>
        <end position="275"/>
    </location>
</feature>
<dbReference type="AlphaFoldDB" id="A0A9Q8PLC3"/>
<evidence type="ECO:0000256" key="5">
    <source>
        <dbReference type="SAM" id="Phobius"/>
    </source>
</evidence>
<dbReference type="PROSITE" id="PS50850">
    <property type="entry name" value="MFS"/>
    <property type="match status" value="1"/>
</dbReference>
<feature type="domain" description="Major facilitator superfamily (MFS) profile" evidence="6">
    <location>
        <begin position="1"/>
        <end position="450"/>
    </location>
</feature>
<dbReference type="KEGG" id="ffu:CLAFUR5_13657"/>
<accession>A0A9Q8PLC3</accession>
<evidence type="ECO:0000313" key="7">
    <source>
        <dbReference type="EMBL" id="UJO24630.1"/>
    </source>
</evidence>
<reference evidence="7" key="2">
    <citation type="journal article" date="2022" name="Microb. Genom.">
        <title>A chromosome-scale genome assembly of the tomato pathogen Cladosporium fulvum reveals a compartmentalized genome architecture and the presence of a dispensable chromosome.</title>
        <authorList>
            <person name="Zaccaron A.Z."/>
            <person name="Chen L.H."/>
            <person name="Samaras A."/>
            <person name="Stergiopoulos I."/>
        </authorList>
    </citation>
    <scope>NUCLEOTIDE SEQUENCE</scope>
    <source>
        <strain evidence="7">Race5_Kim</strain>
    </source>
</reference>
<feature type="transmembrane region" description="Helical" evidence="5">
    <location>
        <begin position="282"/>
        <end position="303"/>
    </location>
</feature>
<gene>
    <name evidence="7" type="ORF">CLAFUR5_13657</name>
</gene>
<dbReference type="InterPro" id="IPR020846">
    <property type="entry name" value="MFS_dom"/>
</dbReference>
<keyword evidence="8" id="KW-1185">Reference proteome</keyword>
<evidence type="ECO:0000256" key="1">
    <source>
        <dbReference type="ARBA" id="ARBA00004141"/>
    </source>
</evidence>
<feature type="transmembrane region" description="Helical" evidence="5">
    <location>
        <begin position="21"/>
        <end position="41"/>
    </location>
</feature>
<feature type="transmembrane region" description="Helical" evidence="5">
    <location>
        <begin position="107"/>
        <end position="130"/>
    </location>
</feature>
<dbReference type="PANTHER" id="PTHR23501:SF199">
    <property type="entry name" value="MFS EFFLUX TRANSPORTER INPD-RELATED"/>
    <property type="match status" value="1"/>
</dbReference>
<keyword evidence="3 5" id="KW-1133">Transmembrane helix</keyword>
<keyword evidence="2 5" id="KW-0812">Transmembrane</keyword>
<dbReference type="InterPro" id="IPR036259">
    <property type="entry name" value="MFS_trans_sf"/>
</dbReference>
<dbReference type="OrthoDB" id="4743753at2759"/>